<reference evidence="2" key="1">
    <citation type="journal article" date="2019" name="Environ. Microbiol.">
        <title>Fungal ecological strategies reflected in gene transcription - a case study of two litter decomposers.</title>
        <authorList>
            <person name="Barbi F."/>
            <person name="Kohler A."/>
            <person name="Barry K."/>
            <person name="Baskaran P."/>
            <person name="Daum C."/>
            <person name="Fauchery L."/>
            <person name="Ihrmark K."/>
            <person name="Kuo A."/>
            <person name="LaButti K."/>
            <person name="Lipzen A."/>
            <person name="Morin E."/>
            <person name="Grigoriev I.V."/>
            <person name="Henrissat B."/>
            <person name="Lindahl B."/>
            <person name="Martin F."/>
        </authorList>
    </citation>
    <scope>NUCLEOTIDE SEQUENCE</scope>
    <source>
        <strain evidence="2">JB14</strain>
    </source>
</reference>
<evidence type="ECO:0000256" key="1">
    <source>
        <dbReference type="SAM" id="MobiDB-lite"/>
    </source>
</evidence>
<sequence length="189" mass="21914">MPVIRLIKKPDANSDDELDPNAPPGVVQYHIKAKPEQSDLTTAFLCHEDQICRMNQSVKSKGAQCSRMERTRIVDPQFNTPSYTNHPRNAPINYFSPWYHNNVLTLCECAMYMNNGVTLPLPQHCQSADDIRRWRKLNTKKFMEEYENDVLALYDIPMEEELECLDRNEDEDDEDNEEDITGDSDEDGK</sequence>
<gene>
    <name evidence="2" type="ORF">BT96DRAFT_1004551</name>
</gene>
<dbReference type="AlphaFoldDB" id="A0A6A4GQY1"/>
<dbReference type="Proteomes" id="UP000799118">
    <property type="component" value="Unassembled WGS sequence"/>
</dbReference>
<organism evidence="2 3">
    <name type="scientific">Gymnopus androsaceus JB14</name>
    <dbReference type="NCBI Taxonomy" id="1447944"/>
    <lineage>
        <taxon>Eukaryota</taxon>
        <taxon>Fungi</taxon>
        <taxon>Dikarya</taxon>
        <taxon>Basidiomycota</taxon>
        <taxon>Agaricomycotina</taxon>
        <taxon>Agaricomycetes</taxon>
        <taxon>Agaricomycetidae</taxon>
        <taxon>Agaricales</taxon>
        <taxon>Marasmiineae</taxon>
        <taxon>Omphalotaceae</taxon>
        <taxon>Gymnopus</taxon>
    </lineage>
</organism>
<evidence type="ECO:0000313" key="3">
    <source>
        <dbReference type="Proteomes" id="UP000799118"/>
    </source>
</evidence>
<name>A0A6A4GQY1_9AGAR</name>
<protein>
    <submittedName>
        <fullName evidence="2">Uncharacterized protein</fullName>
    </submittedName>
</protein>
<keyword evidence="3" id="KW-1185">Reference proteome</keyword>
<dbReference type="OrthoDB" id="3056461at2759"/>
<evidence type="ECO:0000313" key="2">
    <source>
        <dbReference type="EMBL" id="KAE9388058.1"/>
    </source>
</evidence>
<accession>A0A6A4GQY1</accession>
<feature type="region of interest" description="Disordered" evidence="1">
    <location>
        <begin position="164"/>
        <end position="189"/>
    </location>
</feature>
<dbReference type="EMBL" id="ML769764">
    <property type="protein sequence ID" value="KAE9388058.1"/>
    <property type="molecule type" value="Genomic_DNA"/>
</dbReference>
<proteinExistence type="predicted"/>